<comment type="caution">
    <text evidence="1">The sequence shown here is derived from an EMBL/GenBank/DDBJ whole genome shotgun (WGS) entry which is preliminary data.</text>
</comment>
<dbReference type="Proteomes" id="UP000521943">
    <property type="component" value="Unassembled WGS sequence"/>
</dbReference>
<evidence type="ECO:0000313" key="2">
    <source>
        <dbReference type="Proteomes" id="UP000521943"/>
    </source>
</evidence>
<dbReference type="EMBL" id="JACGCI010000056">
    <property type="protein sequence ID" value="KAF6750606.1"/>
    <property type="molecule type" value="Genomic_DNA"/>
</dbReference>
<sequence length="460" mass="51426">MRRCAVQIAVFVLCGSAQHAREFAYIYIAACCLRRAPISELSAEILLQIFRTTLQGPFPPDLSQILNLFGVCSTWREILRGESRLWTNVAIRRRQSEGDTYKGVAFVKRWSKPHLLRLLLDCNTTMRLRDIIPVERLGSLTLHGVVPQQFFSIYDVRFPLLTRLCITMDDRDAWQVNAFRPEGVRAFPRPITAFSNCPMLVEVSIRGPIAGPGANEMFILPWEQLTSVFIGYVYHTHLPLFTDVIAHLQQAAVLAFHASFAHNTHGVIDPNGAVPLPNLTTLHLTSHGRFTALLRAASFPNLTTLYLVDDLSNIQLIERFISPFLQALPNLRCLGIRCDPMIPAPAAVELLRSASQITRLEVRSANSQVPLLQSLQQLAVLPDLRVLSVDSPAAETADLAACIQARLGAGALSLEVAWTPERPLPQGLAQIGQVMKIQPDRDDPDDHWIPRWMWCEGTVQ</sequence>
<dbReference type="InterPro" id="IPR036047">
    <property type="entry name" value="F-box-like_dom_sf"/>
</dbReference>
<dbReference type="OrthoDB" id="2848582at2759"/>
<keyword evidence="2" id="KW-1185">Reference proteome</keyword>
<dbReference type="AlphaFoldDB" id="A0A8H6M397"/>
<evidence type="ECO:0000313" key="1">
    <source>
        <dbReference type="EMBL" id="KAF6750606.1"/>
    </source>
</evidence>
<dbReference type="SUPFAM" id="SSF52047">
    <property type="entry name" value="RNI-like"/>
    <property type="match status" value="1"/>
</dbReference>
<protein>
    <recommendedName>
        <fullName evidence="3">F-box domain-containing protein</fullName>
    </recommendedName>
</protein>
<accession>A0A8H6M397</accession>
<reference evidence="1 2" key="1">
    <citation type="submission" date="2020-07" db="EMBL/GenBank/DDBJ databases">
        <title>Comparative genomics of pyrophilous fungi reveals a link between fire events and developmental genes.</title>
        <authorList>
            <consortium name="DOE Joint Genome Institute"/>
            <person name="Steindorff A.S."/>
            <person name="Carver A."/>
            <person name="Calhoun S."/>
            <person name="Stillman K."/>
            <person name="Liu H."/>
            <person name="Lipzen A."/>
            <person name="Pangilinan J."/>
            <person name="Labutti K."/>
            <person name="Bruns T.D."/>
            <person name="Grigoriev I.V."/>
        </authorList>
    </citation>
    <scope>NUCLEOTIDE SEQUENCE [LARGE SCALE GENOMIC DNA]</scope>
    <source>
        <strain evidence="1 2">CBS 144469</strain>
    </source>
</reference>
<name>A0A8H6M397_9AGAR</name>
<gene>
    <name evidence="1" type="ORF">DFP72DRAFT_851682</name>
</gene>
<dbReference type="Gene3D" id="3.80.10.10">
    <property type="entry name" value="Ribonuclease Inhibitor"/>
    <property type="match status" value="1"/>
</dbReference>
<proteinExistence type="predicted"/>
<dbReference type="InterPro" id="IPR032675">
    <property type="entry name" value="LRR_dom_sf"/>
</dbReference>
<dbReference type="Gene3D" id="1.20.1280.50">
    <property type="match status" value="1"/>
</dbReference>
<dbReference type="SUPFAM" id="SSF81383">
    <property type="entry name" value="F-box domain"/>
    <property type="match status" value="1"/>
</dbReference>
<evidence type="ECO:0008006" key="3">
    <source>
        <dbReference type="Google" id="ProtNLM"/>
    </source>
</evidence>
<organism evidence="1 2">
    <name type="scientific">Ephemerocybe angulata</name>
    <dbReference type="NCBI Taxonomy" id="980116"/>
    <lineage>
        <taxon>Eukaryota</taxon>
        <taxon>Fungi</taxon>
        <taxon>Dikarya</taxon>
        <taxon>Basidiomycota</taxon>
        <taxon>Agaricomycotina</taxon>
        <taxon>Agaricomycetes</taxon>
        <taxon>Agaricomycetidae</taxon>
        <taxon>Agaricales</taxon>
        <taxon>Agaricineae</taxon>
        <taxon>Psathyrellaceae</taxon>
        <taxon>Ephemerocybe</taxon>
    </lineage>
</organism>